<reference evidence="4" key="1">
    <citation type="journal article" date="2020" name="G3 (Bethesda)">
        <title>High-Quality Assemblies for Three Invasive Social Wasps from the &lt;i&gt;Vespula&lt;/i&gt; Genus.</title>
        <authorList>
            <person name="Harrop T.W.R."/>
            <person name="Guhlin J."/>
            <person name="McLaughlin G.M."/>
            <person name="Permina E."/>
            <person name="Stockwell P."/>
            <person name="Gilligan J."/>
            <person name="Le Lec M.F."/>
            <person name="Gruber M.A.M."/>
            <person name="Quinn O."/>
            <person name="Lovegrove M."/>
            <person name="Duncan E.J."/>
            <person name="Remnant E.J."/>
            <person name="Van Eeckhoven J."/>
            <person name="Graham B."/>
            <person name="Knapp R.A."/>
            <person name="Langford K.W."/>
            <person name="Kronenberg Z."/>
            <person name="Press M.O."/>
            <person name="Eacker S.M."/>
            <person name="Wilson-Rankin E.E."/>
            <person name="Purcell J."/>
            <person name="Lester P.J."/>
            <person name="Dearden P.K."/>
        </authorList>
    </citation>
    <scope>NUCLEOTIDE SEQUENCE</scope>
    <source>
        <strain evidence="4">Volc-1</strain>
    </source>
</reference>
<keyword evidence="2" id="KW-1133">Transmembrane helix</keyword>
<dbReference type="EMBL" id="JACSDY010000006">
    <property type="protein sequence ID" value="KAF7425190.1"/>
    <property type="molecule type" value="Genomic_DNA"/>
</dbReference>
<feature type="compositionally biased region" description="Acidic residues" evidence="1">
    <location>
        <begin position="289"/>
        <end position="300"/>
    </location>
</feature>
<comment type="caution">
    <text evidence="4">The sequence shown here is derived from an EMBL/GenBank/DDBJ whole genome shotgun (WGS) entry which is preliminary data.</text>
</comment>
<protein>
    <recommendedName>
        <fullName evidence="3">DUF4773 domain-containing protein</fullName>
    </recommendedName>
</protein>
<dbReference type="PANTHER" id="PTHR36299">
    <property type="entry name" value="AGAP008005-PA"/>
    <property type="match status" value="1"/>
</dbReference>
<keyword evidence="5" id="KW-1185">Reference proteome</keyword>
<feature type="region of interest" description="Disordered" evidence="1">
    <location>
        <begin position="412"/>
        <end position="577"/>
    </location>
</feature>
<feature type="transmembrane region" description="Helical" evidence="2">
    <location>
        <begin position="55"/>
        <end position="74"/>
    </location>
</feature>
<feature type="compositionally biased region" description="Acidic residues" evidence="1">
    <location>
        <begin position="242"/>
        <end position="269"/>
    </location>
</feature>
<evidence type="ECO:0000313" key="4">
    <source>
        <dbReference type="EMBL" id="KAF7425190.1"/>
    </source>
</evidence>
<dbReference type="InterPro" id="IPR031941">
    <property type="entry name" value="DUF4773"/>
</dbReference>
<dbReference type="Proteomes" id="UP000600918">
    <property type="component" value="Unassembled WGS sequence"/>
</dbReference>
<feature type="domain" description="DUF4773" evidence="3">
    <location>
        <begin position="110"/>
        <end position="226"/>
    </location>
</feature>
<proteinExistence type="predicted"/>
<evidence type="ECO:0000256" key="1">
    <source>
        <dbReference type="SAM" id="MobiDB-lite"/>
    </source>
</evidence>
<dbReference type="Pfam" id="PF15998">
    <property type="entry name" value="DUF4773"/>
    <property type="match status" value="1"/>
</dbReference>
<sequence length="599" mass="66086">MPFNDQQPIVGPRLKIGKQDWLRRLGGCRSGSPLAVAKNLIWVTGLTVRMRLSTVLELLLILLLVAFAAYGRVIDSGLVAVNRSIRASNVPKQSIESPIITEATENVNRYCTCSDVICNCCRNFHIPLVQLKGPGCASLQYLKDDNLAVQLSFGDNILTSTIVNGKNPKPVCVPLPGGFSKFCGRVYSIKRDVDNHFKACLGLELQSSTELEASLRVSCFRFGPDGLKLRPAEPFPIVESEQSSEEDDDDDLFGLGSDDDEDDDDDDDDAVRPSLNSVSDNIGSNVGSTDEEDEEDDDDDVLGFGALLDIITGEDEIVTKKPKVTTAPPLLQFTIPILTRPSTASSDSSVEESSTGVNDALILQTLDSQNDNHQEDYGQELNDIEEQVNNENQDGLTEADLLTDLTTNESIVETNQNGGTNKLVKPTSNHKIKKISTGNNKKPSITSSSINAINDDIKKKNKKKPVKKPIEDEDEDDDVLDDDDDDDDDLDDLNDDDDDDDEDEDDDFNENEEGQDVDSDEDDEKTDDLDDLDDDDDEEEDAVLSALVEDDKPKVKKNKIITNKGQSSRPVEEDDYSIGITDFLSRKKQDGRQSRIMRL</sequence>
<feature type="compositionally biased region" description="Polar residues" evidence="1">
    <location>
        <begin position="274"/>
        <end position="288"/>
    </location>
</feature>
<evidence type="ECO:0000256" key="2">
    <source>
        <dbReference type="SAM" id="Phobius"/>
    </source>
</evidence>
<keyword evidence="2" id="KW-0472">Membrane</keyword>
<evidence type="ECO:0000313" key="5">
    <source>
        <dbReference type="Proteomes" id="UP000600918"/>
    </source>
</evidence>
<feature type="compositionally biased region" description="Acidic residues" evidence="1">
    <location>
        <begin position="471"/>
        <end position="542"/>
    </location>
</feature>
<dbReference type="PANTHER" id="PTHR36299:SF3">
    <property type="entry name" value="FI03431P"/>
    <property type="match status" value="1"/>
</dbReference>
<dbReference type="AlphaFoldDB" id="A0A834P1N7"/>
<organism evidence="4 5">
    <name type="scientific">Vespula pensylvanica</name>
    <name type="common">Western yellow jacket</name>
    <name type="synonym">Wasp</name>
    <dbReference type="NCBI Taxonomy" id="30213"/>
    <lineage>
        <taxon>Eukaryota</taxon>
        <taxon>Metazoa</taxon>
        <taxon>Ecdysozoa</taxon>
        <taxon>Arthropoda</taxon>
        <taxon>Hexapoda</taxon>
        <taxon>Insecta</taxon>
        <taxon>Pterygota</taxon>
        <taxon>Neoptera</taxon>
        <taxon>Endopterygota</taxon>
        <taxon>Hymenoptera</taxon>
        <taxon>Apocrita</taxon>
        <taxon>Aculeata</taxon>
        <taxon>Vespoidea</taxon>
        <taxon>Vespidae</taxon>
        <taxon>Vespinae</taxon>
        <taxon>Vespula</taxon>
    </lineage>
</organism>
<keyword evidence="2" id="KW-0812">Transmembrane</keyword>
<feature type="compositionally biased region" description="Polar residues" evidence="1">
    <location>
        <begin position="436"/>
        <end position="452"/>
    </location>
</feature>
<accession>A0A834P1N7</accession>
<gene>
    <name evidence="4" type="ORF">H0235_007628</name>
</gene>
<name>A0A834P1N7_VESPE</name>
<evidence type="ECO:0000259" key="3">
    <source>
        <dbReference type="Pfam" id="PF15998"/>
    </source>
</evidence>
<feature type="compositionally biased region" description="Polar residues" evidence="1">
    <location>
        <begin position="560"/>
        <end position="569"/>
    </location>
</feature>
<feature type="region of interest" description="Disordered" evidence="1">
    <location>
        <begin position="237"/>
        <end position="300"/>
    </location>
</feature>